<feature type="domain" description="Phosphagen kinase C-terminal" evidence="5">
    <location>
        <begin position="86"/>
        <end position="212"/>
    </location>
</feature>
<organism evidence="6 7">
    <name type="scientific">Leptospira perdikensis</name>
    <dbReference type="NCBI Taxonomy" id="2484948"/>
    <lineage>
        <taxon>Bacteria</taxon>
        <taxon>Pseudomonadati</taxon>
        <taxon>Spirochaetota</taxon>
        <taxon>Spirochaetia</taxon>
        <taxon>Leptospirales</taxon>
        <taxon>Leptospiraceae</taxon>
        <taxon>Leptospira</taxon>
    </lineage>
</organism>
<proteinExistence type="predicted"/>
<dbReference type="GO" id="GO:0005524">
    <property type="term" value="F:ATP binding"/>
    <property type="evidence" value="ECO:0007669"/>
    <property type="project" value="UniProtKB-KW"/>
</dbReference>
<keyword evidence="1 6" id="KW-0808">Transferase</keyword>
<dbReference type="RefSeq" id="WP_135579074.1">
    <property type="nucleotide sequence ID" value="NZ_RQGA01000011.1"/>
</dbReference>
<dbReference type="Gene3D" id="3.30.590.10">
    <property type="entry name" value="Glutamine synthetase/guanido kinase, catalytic domain"/>
    <property type="match status" value="1"/>
</dbReference>
<dbReference type="InterPro" id="IPR022414">
    <property type="entry name" value="ATP-guanido_PTrfase_cat"/>
</dbReference>
<accession>A0A4R9JGZ0</accession>
<comment type="caution">
    <text evidence="6">The sequence shown here is derived from an EMBL/GenBank/DDBJ whole genome shotgun (WGS) entry which is preliminary data.</text>
</comment>
<name>A0A4R9JGZ0_9LEPT</name>
<evidence type="ECO:0000256" key="3">
    <source>
        <dbReference type="ARBA" id="ARBA00022777"/>
    </source>
</evidence>
<dbReference type="AlphaFoldDB" id="A0A4R9JGZ0"/>
<keyword evidence="3" id="KW-0418">Kinase</keyword>
<dbReference type="OrthoDB" id="9791353at2"/>
<keyword evidence="7" id="KW-1185">Reference proteome</keyword>
<keyword evidence="4" id="KW-0067">ATP-binding</keyword>
<dbReference type="GO" id="GO:0016301">
    <property type="term" value="F:kinase activity"/>
    <property type="evidence" value="ECO:0007669"/>
    <property type="project" value="UniProtKB-KW"/>
</dbReference>
<evidence type="ECO:0000256" key="2">
    <source>
        <dbReference type="ARBA" id="ARBA00022741"/>
    </source>
</evidence>
<keyword evidence="2" id="KW-0547">Nucleotide-binding</keyword>
<dbReference type="SUPFAM" id="SSF55931">
    <property type="entry name" value="Glutamine synthetase/guanido kinase"/>
    <property type="match status" value="1"/>
</dbReference>
<evidence type="ECO:0000256" key="1">
    <source>
        <dbReference type="ARBA" id="ARBA00022679"/>
    </source>
</evidence>
<gene>
    <name evidence="6" type="ORF">EHQ49_10275</name>
</gene>
<reference evidence="6" key="1">
    <citation type="journal article" date="2019" name="PLoS Negl. Trop. Dis.">
        <title>Revisiting the worldwide diversity of Leptospira species in the environment.</title>
        <authorList>
            <person name="Vincent A.T."/>
            <person name="Schiettekatte O."/>
            <person name="Bourhy P."/>
            <person name="Veyrier F.J."/>
            <person name="Picardeau M."/>
        </authorList>
    </citation>
    <scope>NUCLEOTIDE SEQUENCE [LARGE SCALE GENOMIC DNA]</scope>
    <source>
        <strain evidence="6">201702692</strain>
    </source>
</reference>
<evidence type="ECO:0000313" key="7">
    <source>
        <dbReference type="Proteomes" id="UP000298125"/>
    </source>
</evidence>
<protein>
    <submittedName>
        <fullName evidence="6">ATP--guanido phosphotransferase</fullName>
    </submittedName>
</protein>
<dbReference type="EMBL" id="RQGA01000011">
    <property type="protein sequence ID" value="TGL39759.1"/>
    <property type="molecule type" value="Genomic_DNA"/>
</dbReference>
<dbReference type="InterPro" id="IPR014746">
    <property type="entry name" value="Gln_synth/guanido_kin_cat_dom"/>
</dbReference>
<dbReference type="Proteomes" id="UP000298125">
    <property type="component" value="Unassembled WGS sequence"/>
</dbReference>
<evidence type="ECO:0000259" key="5">
    <source>
        <dbReference type="Pfam" id="PF00217"/>
    </source>
</evidence>
<sequence length="259" mass="30238">MIFCRFCGTKEIQFRKSGKFGCANCVQVFEYPKPNEKRKIPEIQIQTLEKFIKENLGSFTLISLRTRITRNLKSSLFPFYDPLIDKSKQLLVDTGMDLYQYPNEFEKNLGSQEIQEPRMGIYLGSEDHIRWETILPRWEKEGRESAKIPRGKVSLFRFLFQKKYWATLPELGFISSCPTNLGKGRRDSILLGLTPGIVSEFFSILQTLVKFGIEFAPSTDHRFRNIGKDRVLVVKISWKNIRVVQKRQFYKILSLLGSY</sequence>
<dbReference type="Pfam" id="PF00217">
    <property type="entry name" value="ATP-gua_Ptrans"/>
    <property type="match status" value="1"/>
</dbReference>
<evidence type="ECO:0000313" key="6">
    <source>
        <dbReference type="EMBL" id="TGL39759.1"/>
    </source>
</evidence>
<evidence type="ECO:0000256" key="4">
    <source>
        <dbReference type="ARBA" id="ARBA00022840"/>
    </source>
</evidence>